<reference evidence="7" key="1">
    <citation type="submission" date="2023-06" db="EMBL/GenBank/DDBJ databases">
        <title>Identification and characterization of horizontal gene transfer across gut microbiota members of farm animals based on homology search.</title>
        <authorList>
            <person name="Zeman M."/>
            <person name="Kubasova T."/>
            <person name="Jahodarova E."/>
            <person name="Nykrynova M."/>
            <person name="Rychlik I."/>
        </authorList>
    </citation>
    <scope>NUCLEOTIDE SEQUENCE [LARGE SCALE GENOMIC DNA]</scope>
    <source>
        <strain evidence="7">ET340</strain>
    </source>
</reference>
<keyword evidence="3" id="KW-0949">S-adenosyl-L-methionine</keyword>
<evidence type="ECO:0000256" key="1">
    <source>
        <dbReference type="ARBA" id="ARBA00022603"/>
    </source>
</evidence>
<name>A0ABT7UNU9_9FIRM</name>
<dbReference type="PANTHER" id="PTHR43464">
    <property type="entry name" value="METHYLTRANSFERASE"/>
    <property type="match status" value="1"/>
</dbReference>
<evidence type="ECO:0000256" key="4">
    <source>
        <dbReference type="SAM" id="MobiDB-lite"/>
    </source>
</evidence>
<dbReference type="RefSeq" id="WP_289599324.1">
    <property type="nucleotide sequence ID" value="NZ_JAUDCL010000005.1"/>
</dbReference>
<evidence type="ECO:0000259" key="5">
    <source>
        <dbReference type="Pfam" id="PF13649"/>
    </source>
</evidence>
<evidence type="ECO:0000313" key="6">
    <source>
        <dbReference type="EMBL" id="MDM8200566.1"/>
    </source>
</evidence>
<protein>
    <submittedName>
        <fullName evidence="6">Class I SAM-dependent methyltransferase</fullName>
        <ecNumber evidence="6">2.1.1.-</ecNumber>
    </submittedName>
</protein>
<accession>A0ABT7UNU9</accession>
<feature type="domain" description="Methyltransferase" evidence="5">
    <location>
        <begin position="46"/>
        <end position="140"/>
    </location>
</feature>
<reference evidence="6 7" key="2">
    <citation type="submission" date="2023-06" db="EMBL/GenBank/DDBJ databases">
        <title>Identification and characterization of horizontal gene transfer across gut microbiota members of farm animals based on homology search.</title>
        <authorList>
            <person name="Schwarzerova J."/>
            <person name="Nykrynova M."/>
            <person name="Jureckova K."/>
            <person name="Cejkova D."/>
            <person name="Rychlik I."/>
        </authorList>
    </citation>
    <scope>NUCLEOTIDE SEQUENCE [LARGE SCALE GENOMIC DNA]</scope>
    <source>
        <strain evidence="6 7">ET340</strain>
    </source>
</reference>
<evidence type="ECO:0000313" key="7">
    <source>
        <dbReference type="Proteomes" id="UP001529380"/>
    </source>
</evidence>
<dbReference type="PANTHER" id="PTHR43464:SF19">
    <property type="entry name" value="UBIQUINONE BIOSYNTHESIS O-METHYLTRANSFERASE, MITOCHONDRIAL"/>
    <property type="match status" value="1"/>
</dbReference>
<comment type="caution">
    <text evidence="6">The sequence shown here is derived from an EMBL/GenBank/DDBJ whole genome shotgun (WGS) entry which is preliminary data.</text>
</comment>
<dbReference type="InterPro" id="IPR029063">
    <property type="entry name" value="SAM-dependent_MTases_sf"/>
</dbReference>
<keyword evidence="2 6" id="KW-0808">Transferase</keyword>
<evidence type="ECO:0000256" key="2">
    <source>
        <dbReference type="ARBA" id="ARBA00022679"/>
    </source>
</evidence>
<feature type="region of interest" description="Disordered" evidence="4">
    <location>
        <begin position="216"/>
        <end position="248"/>
    </location>
</feature>
<keyword evidence="7" id="KW-1185">Reference proteome</keyword>
<dbReference type="SUPFAM" id="SSF53335">
    <property type="entry name" value="S-adenosyl-L-methionine-dependent methyltransferases"/>
    <property type="match status" value="1"/>
</dbReference>
<feature type="compositionally biased region" description="Basic and acidic residues" evidence="4">
    <location>
        <begin position="227"/>
        <end position="248"/>
    </location>
</feature>
<organism evidence="6 7">
    <name type="scientific">Allofournierella massiliensis</name>
    <dbReference type="NCBI Taxonomy" id="1650663"/>
    <lineage>
        <taxon>Bacteria</taxon>
        <taxon>Bacillati</taxon>
        <taxon>Bacillota</taxon>
        <taxon>Clostridia</taxon>
        <taxon>Eubacteriales</taxon>
        <taxon>Oscillospiraceae</taxon>
        <taxon>Allofournierella</taxon>
    </lineage>
</organism>
<proteinExistence type="predicted"/>
<keyword evidence="1 6" id="KW-0489">Methyltransferase</keyword>
<dbReference type="Gene3D" id="3.40.50.150">
    <property type="entry name" value="Vaccinia Virus protein VP39"/>
    <property type="match status" value="1"/>
</dbReference>
<dbReference type="CDD" id="cd02440">
    <property type="entry name" value="AdoMet_MTases"/>
    <property type="match status" value="1"/>
</dbReference>
<dbReference type="EC" id="2.1.1.-" evidence="6"/>
<sequence length="248" mass="28018">MLERMDDFFNSRLDGYEEHQLHAIEQAETFYPITASHLPETPHARVLDLGCGTGLELGYYFDRNPTACVTGIDLAGDMLNALHSKFPDKLLTLVQGSYFTVPFGECCYDAVVSVESLHHFTQAEKIPLYQKVLRALIPGGCLILTDYFAESDEQEAFLRSELLRLKAEQGIQDEEFYHYDTPLTVPHEMEALQIAGFPHVEELGRWGATHLLRAEKPAPSPNATHPIDLKSAPDARENSDRIKMIRKE</sequence>
<dbReference type="Proteomes" id="UP001529380">
    <property type="component" value="Unassembled WGS sequence"/>
</dbReference>
<dbReference type="GO" id="GO:0008168">
    <property type="term" value="F:methyltransferase activity"/>
    <property type="evidence" value="ECO:0007669"/>
    <property type="project" value="UniProtKB-KW"/>
</dbReference>
<dbReference type="InterPro" id="IPR041698">
    <property type="entry name" value="Methyltransf_25"/>
</dbReference>
<evidence type="ECO:0000256" key="3">
    <source>
        <dbReference type="ARBA" id="ARBA00022691"/>
    </source>
</evidence>
<dbReference type="Pfam" id="PF13649">
    <property type="entry name" value="Methyltransf_25"/>
    <property type="match status" value="1"/>
</dbReference>
<gene>
    <name evidence="6" type="ORF">QUW08_04545</name>
</gene>
<dbReference type="EMBL" id="JAUDCL010000005">
    <property type="protein sequence ID" value="MDM8200566.1"/>
    <property type="molecule type" value="Genomic_DNA"/>
</dbReference>
<reference evidence="6 7" key="3">
    <citation type="submission" date="2023-06" db="EMBL/GenBank/DDBJ databases">
        <authorList>
            <person name="Zeman M."/>
            <person name="Kubasova T."/>
            <person name="Jahodarova E."/>
            <person name="Nykrynova M."/>
            <person name="Rychlik I."/>
        </authorList>
    </citation>
    <scope>NUCLEOTIDE SEQUENCE [LARGE SCALE GENOMIC DNA]</scope>
    <source>
        <strain evidence="6 7">ET340</strain>
    </source>
</reference>
<dbReference type="GO" id="GO:0032259">
    <property type="term" value="P:methylation"/>
    <property type="evidence" value="ECO:0007669"/>
    <property type="project" value="UniProtKB-KW"/>
</dbReference>